<evidence type="ECO:0000313" key="2">
    <source>
        <dbReference type="Proteomes" id="UP001055868"/>
    </source>
</evidence>
<dbReference type="EMBL" id="CP097218">
    <property type="protein sequence ID" value="UQN30565.1"/>
    <property type="molecule type" value="Genomic_DNA"/>
</dbReference>
<protein>
    <submittedName>
        <fullName evidence="1">Uncharacterized protein</fullName>
    </submittedName>
</protein>
<dbReference type="RefSeq" id="WP_239203748.1">
    <property type="nucleotide sequence ID" value="NZ_CP097218.1"/>
</dbReference>
<name>A0ABY4NB93_9MICO</name>
<reference evidence="1" key="1">
    <citation type="submission" date="2022-05" db="EMBL/GenBank/DDBJ databases">
        <title>Genomic analysis of Brachybacterium sp. CBA3104.</title>
        <authorList>
            <person name="Roh S.W."/>
            <person name="Kim Y.B."/>
            <person name="Kim Y."/>
        </authorList>
    </citation>
    <scope>NUCLEOTIDE SEQUENCE</scope>
    <source>
        <strain evidence="1">CBA3104</strain>
    </source>
</reference>
<evidence type="ECO:0000313" key="1">
    <source>
        <dbReference type="EMBL" id="UQN30565.1"/>
    </source>
</evidence>
<gene>
    <name evidence="1" type="ORF">M4486_04430</name>
</gene>
<keyword evidence="2" id="KW-1185">Reference proteome</keyword>
<dbReference type="Proteomes" id="UP001055868">
    <property type="component" value="Chromosome"/>
</dbReference>
<sequence length="178" mass="20570">MMDLLDALPEVPTKVTERNMLDLLHDRYSQTSQGTARRYACAEHVAEHSGWTTADGRYRDPRRADFLAQDCWTYHGLLLHGHEVKVSRSDWLTELRDPTKAEAVKRYCDRWWLVVPDRAIVHDDLPEDWGLMAPGRDGRLRVFRRAPALTPEPIPATFRAALMRAVAKTNHRRGSEDR</sequence>
<organism evidence="1 2">
    <name type="scientific">Brachybacterium kimchii</name>
    <dbReference type="NCBI Taxonomy" id="2942909"/>
    <lineage>
        <taxon>Bacteria</taxon>
        <taxon>Bacillati</taxon>
        <taxon>Actinomycetota</taxon>
        <taxon>Actinomycetes</taxon>
        <taxon>Micrococcales</taxon>
        <taxon>Dermabacteraceae</taxon>
        <taxon>Brachybacterium</taxon>
    </lineage>
</organism>
<accession>A0ABY4NB93</accession>
<proteinExistence type="predicted"/>